<dbReference type="Proteomes" id="UP001145742">
    <property type="component" value="Unassembled WGS sequence"/>
</dbReference>
<evidence type="ECO:0000313" key="3">
    <source>
        <dbReference type="Proteomes" id="UP001145742"/>
    </source>
</evidence>
<proteinExistence type="predicted"/>
<evidence type="ECO:0000313" key="2">
    <source>
        <dbReference type="EMBL" id="KAJ7426843.1"/>
    </source>
</evidence>
<reference evidence="2" key="1">
    <citation type="submission" date="2019-10" db="EMBL/GenBank/DDBJ databases">
        <authorList>
            <person name="Soares A.E.R."/>
            <person name="Aleixo A."/>
            <person name="Schneider P."/>
            <person name="Miyaki C.Y."/>
            <person name="Schneider M.P."/>
            <person name="Mello C."/>
            <person name="Vasconcelos A.T.R."/>
        </authorList>
    </citation>
    <scope>NUCLEOTIDE SEQUENCE</scope>
    <source>
        <tissue evidence="2">Muscle</tissue>
    </source>
</reference>
<sequence length="142" mass="15615">MGITWRTLESPADNKISEEGGVGDAPAARAEIPLQPMVKTLLSQTVLLEPEEAHGGAEIHLQPLEDPTLDKVNTGQHCGFVAKKASGILGCMRWSFASRSSEVILPLHSSLVRPQLEYCAQLWASYYKRDMELVEIVQQTVT</sequence>
<accession>A0ABQ9DWL7</accession>
<name>A0ABQ9DWL7_9PASS</name>
<protein>
    <submittedName>
        <fullName evidence="2">Uncharacterized protein</fullName>
    </submittedName>
</protein>
<keyword evidence="3" id="KW-1185">Reference proteome</keyword>
<gene>
    <name evidence="2" type="ORF">WISP_11984</name>
</gene>
<evidence type="ECO:0000256" key="1">
    <source>
        <dbReference type="SAM" id="MobiDB-lite"/>
    </source>
</evidence>
<dbReference type="EMBL" id="WHWB01032135">
    <property type="protein sequence ID" value="KAJ7426843.1"/>
    <property type="molecule type" value="Genomic_DNA"/>
</dbReference>
<comment type="caution">
    <text evidence="2">The sequence shown here is derived from an EMBL/GenBank/DDBJ whole genome shotgun (WGS) entry which is preliminary data.</text>
</comment>
<feature type="region of interest" description="Disordered" evidence="1">
    <location>
        <begin position="1"/>
        <end position="22"/>
    </location>
</feature>
<organism evidence="2 3">
    <name type="scientific">Willisornis vidua</name>
    <name type="common">Xingu scale-backed antbird</name>
    <dbReference type="NCBI Taxonomy" id="1566151"/>
    <lineage>
        <taxon>Eukaryota</taxon>
        <taxon>Metazoa</taxon>
        <taxon>Chordata</taxon>
        <taxon>Craniata</taxon>
        <taxon>Vertebrata</taxon>
        <taxon>Euteleostomi</taxon>
        <taxon>Archelosauria</taxon>
        <taxon>Archosauria</taxon>
        <taxon>Dinosauria</taxon>
        <taxon>Saurischia</taxon>
        <taxon>Theropoda</taxon>
        <taxon>Coelurosauria</taxon>
        <taxon>Aves</taxon>
        <taxon>Neognathae</taxon>
        <taxon>Neoaves</taxon>
        <taxon>Telluraves</taxon>
        <taxon>Australaves</taxon>
        <taxon>Passeriformes</taxon>
        <taxon>Thamnophilidae</taxon>
        <taxon>Willisornis</taxon>
    </lineage>
</organism>